<dbReference type="FunFam" id="2.60.120.920:FF:000004">
    <property type="entry name" value="Butyrophilin subfamily 1 member A1"/>
    <property type="match status" value="1"/>
</dbReference>
<name>A0A8C3SFZ3_CHESE</name>
<dbReference type="InterPro" id="IPR003879">
    <property type="entry name" value="Butyrophylin_SPRY"/>
</dbReference>
<dbReference type="PROSITE" id="PS50853">
    <property type="entry name" value="FN3"/>
    <property type="match status" value="2"/>
</dbReference>
<reference evidence="4" key="1">
    <citation type="submission" date="2025-08" db="UniProtKB">
        <authorList>
            <consortium name="Ensembl"/>
        </authorList>
    </citation>
    <scope>IDENTIFICATION</scope>
</reference>
<sequence>MAVHTSIKQETFTVTGLHPSTQYQFQYTAVSKPGVSESSDVSDPVKTLPPTCPLGKPVITAEDSSAVTLTWESPSVIGDGVSIREYKVEYKEEAGDTSHEGKDKWLEQRTGKRTEFCSIDGLSPETPYRFRVSAVCADGAVSDPSEETCISTLKKANVTLDPDTAHPELVLSEDLRSVCRGHESQMLPYNPERFDYLLCVLGSEGFTSGKHSWQVKVEGGPDGDWAVGVARESVQTKGEVGFTPKEGVWVVQKWGNARDYRAHTSPITRLSLSREPSRIRVSLDYEGGLVAFNYADNLAPIFTFPRSSFNGEKIFPFFWVWGTGFKLSLHP</sequence>
<dbReference type="Ensembl" id="ENSCSRT00000014200.1">
    <property type="protein sequence ID" value="ENSCSRP00000013642.1"/>
    <property type="gene ID" value="ENSCSRG00000010406.1"/>
</dbReference>
<evidence type="ECO:0000313" key="5">
    <source>
        <dbReference type="Proteomes" id="UP000694403"/>
    </source>
</evidence>
<dbReference type="Pfam" id="PF13765">
    <property type="entry name" value="PRY"/>
    <property type="match status" value="1"/>
</dbReference>
<proteinExistence type="predicted"/>
<dbReference type="SUPFAM" id="SSF49899">
    <property type="entry name" value="Concanavalin A-like lectins/glucanases"/>
    <property type="match status" value="1"/>
</dbReference>
<dbReference type="SUPFAM" id="SSF49265">
    <property type="entry name" value="Fibronectin type III"/>
    <property type="match status" value="1"/>
</dbReference>
<dbReference type="PANTHER" id="PTHR24103">
    <property type="entry name" value="E3 UBIQUITIN-PROTEIN LIGASE TRIM"/>
    <property type="match status" value="1"/>
</dbReference>
<dbReference type="InterPro" id="IPR036116">
    <property type="entry name" value="FN3_sf"/>
</dbReference>
<keyword evidence="1" id="KW-0175">Coiled coil</keyword>
<dbReference type="InterPro" id="IPR003877">
    <property type="entry name" value="SPRY_dom"/>
</dbReference>
<dbReference type="SMART" id="SM00449">
    <property type="entry name" value="SPRY"/>
    <property type="match status" value="1"/>
</dbReference>
<reference evidence="4" key="2">
    <citation type="submission" date="2025-09" db="UniProtKB">
        <authorList>
            <consortium name="Ensembl"/>
        </authorList>
    </citation>
    <scope>IDENTIFICATION</scope>
</reference>
<feature type="domain" description="Fibronectin type-III" evidence="3">
    <location>
        <begin position="53"/>
        <end position="155"/>
    </location>
</feature>
<feature type="domain" description="B30.2/SPRY" evidence="2">
    <location>
        <begin position="138"/>
        <end position="331"/>
    </location>
</feature>
<accession>A0A8C3SFZ3</accession>
<evidence type="ECO:0000259" key="3">
    <source>
        <dbReference type="PROSITE" id="PS50853"/>
    </source>
</evidence>
<dbReference type="AlphaFoldDB" id="A0A8C3SFZ3"/>
<dbReference type="InterPro" id="IPR013320">
    <property type="entry name" value="ConA-like_dom_sf"/>
</dbReference>
<organism evidence="4 5">
    <name type="scientific">Chelydra serpentina</name>
    <name type="common">Snapping turtle</name>
    <name type="synonym">Testudo serpentina</name>
    <dbReference type="NCBI Taxonomy" id="8475"/>
    <lineage>
        <taxon>Eukaryota</taxon>
        <taxon>Metazoa</taxon>
        <taxon>Chordata</taxon>
        <taxon>Craniata</taxon>
        <taxon>Vertebrata</taxon>
        <taxon>Euteleostomi</taxon>
        <taxon>Archelosauria</taxon>
        <taxon>Testudinata</taxon>
        <taxon>Testudines</taxon>
        <taxon>Cryptodira</taxon>
        <taxon>Durocryptodira</taxon>
        <taxon>Americhelydia</taxon>
        <taxon>Chelydroidea</taxon>
        <taxon>Chelydridae</taxon>
        <taxon>Chelydra</taxon>
    </lineage>
</organism>
<dbReference type="Pfam" id="PF00622">
    <property type="entry name" value="SPRY"/>
    <property type="match status" value="1"/>
</dbReference>
<dbReference type="Gene3D" id="2.60.40.10">
    <property type="entry name" value="Immunoglobulins"/>
    <property type="match status" value="2"/>
</dbReference>
<dbReference type="SMART" id="SM00060">
    <property type="entry name" value="FN3"/>
    <property type="match status" value="1"/>
</dbReference>
<dbReference type="InterPro" id="IPR013783">
    <property type="entry name" value="Ig-like_fold"/>
</dbReference>
<dbReference type="PROSITE" id="PS50188">
    <property type="entry name" value="B302_SPRY"/>
    <property type="match status" value="1"/>
</dbReference>
<evidence type="ECO:0000313" key="4">
    <source>
        <dbReference type="Ensembl" id="ENSCSRP00000013642.1"/>
    </source>
</evidence>
<dbReference type="Proteomes" id="UP000694403">
    <property type="component" value="Unplaced"/>
</dbReference>
<evidence type="ECO:0000256" key="1">
    <source>
        <dbReference type="ARBA" id="ARBA00023054"/>
    </source>
</evidence>
<dbReference type="InterPro" id="IPR003961">
    <property type="entry name" value="FN3_dom"/>
</dbReference>
<dbReference type="Gene3D" id="2.60.120.920">
    <property type="match status" value="1"/>
</dbReference>
<dbReference type="PRINTS" id="PR01407">
    <property type="entry name" value="BUTYPHLNCDUF"/>
</dbReference>
<dbReference type="Pfam" id="PF00041">
    <property type="entry name" value="fn3"/>
    <property type="match status" value="1"/>
</dbReference>
<dbReference type="InterPro" id="IPR006574">
    <property type="entry name" value="PRY"/>
</dbReference>
<feature type="domain" description="Fibronectin type-III" evidence="3">
    <location>
        <begin position="1"/>
        <end position="50"/>
    </location>
</feature>
<dbReference type="InterPro" id="IPR050143">
    <property type="entry name" value="TRIM/RBCC"/>
</dbReference>
<dbReference type="InterPro" id="IPR043136">
    <property type="entry name" value="B30.2/SPRY_sf"/>
</dbReference>
<dbReference type="InterPro" id="IPR001870">
    <property type="entry name" value="B30.2/SPRY"/>
</dbReference>
<protein>
    <submittedName>
        <fullName evidence="4">Uncharacterized protein</fullName>
    </submittedName>
</protein>
<evidence type="ECO:0000259" key="2">
    <source>
        <dbReference type="PROSITE" id="PS50188"/>
    </source>
</evidence>
<keyword evidence="5" id="KW-1185">Reference proteome</keyword>
<dbReference type="CDD" id="cd12888">
    <property type="entry name" value="SPRY_PRY_TRIM7_like"/>
    <property type="match status" value="1"/>
</dbReference>
<dbReference type="SMART" id="SM00589">
    <property type="entry name" value="PRY"/>
    <property type="match status" value="1"/>
</dbReference>
<dbReference type="CDD" id="cd00063">
    <property type="entry name" value="FN3"/>
    <property type="match status" value="2"/>
</dbReference>